<dbReference type="InterPro" id="IPR043519">
    <property type="entry name" value="NT_sf"/>
</dbReference>
<dbReference type="Proteomes" id="UP000183832">
    <property type="component" value="Unassembled WGS sequence"/>
</dbReference>
<evidence type="ECO:0000313" key="3">
    <source>
        <dbReference type="Proteomes" id="UP000183832"/>
    </source>
</evidence>
<accession>A0A1J1IQT3</accession>
<dbReference type="SUPFAM" id="SSF81301">
    <property type="entry name" value="Nucleotidyltransferase"/>
    <property type="match status" value="1"/>
</dbReference>
<name>A0A1J1IQT3_9DIPT</name>
<sequence>MENLDSLVKEMTEVSRKQQDLSNYENISENLKQMIRASFHEEVQIHFFGSRIIGLAEKDSDLDIYIEFNKSFFANAIISKTNDERLLKLAKIICHAPNWCLKETVLRTRIPIIISVYNPLNMDCDISTTNGLSTENSKLLAYLFKIQPEAVSLFHFIREWLKTKNFTQFKGYTLTLLLTFFLQQKCLMPTISAVQNAIPEVRIDGFNVSFDNSRSLNYYKISKITDYKNHVQSFFQFYADFDFSKVMCLFTGKSIALSNYKQRYPKFLAKGIYLPGPCNRASNGGVVDFDYKTRFVNVCTISPSCLELFFNNNLKL</sequence>
<dbReference type="Gene3D" id="3.30.460.10">
    <property type="entry name" value="Beta Polymerase, domain 2"/>
    <property type="match status" value="1"/>
</dbReference>
<dbReference type="InterPro" id="IPR054708">
    <property type="entry name" value="MTPAP-like_central"/>
</dbReference>
<keyword evidence="3" id="KW-1185">Reference proteome</keyword>
<dbReference type="GO" id="GO:0050265">
    <property type="term" value="F:RNA uridylyltransferase activity"/>
    <property type="evidence" value="ECO:0007669"/>
    <property type="project" value="TreeGrafter"/>
</dbReference>
<dbReference type="Pfam" id="PF22600">
    <property type="entry name" value="MTPAP-like_central"/>
    <property type="match status" value="1"/>
</dbReference>
<dbReference type="AlphaFoldDB" id="A0A1J1IQT3"/>
<organism evidence="2 3">
    <name type="scientific">Clunio marinus</name>
    <dbReference type="NCBI Taxonomy" id="568069"/>
    <lineage>
        <taxon>Eukaryota</taxon>
        <taxon>Metazoa</taxon>
        <taxon>Ecdysozoa</taxon>
        <taxon>Arthropoda</taxon>
        <taxon>Hexapoda</taxon>
        <taxon>Insecta</taxon>
        <taxon>Pterygota</taxon>
        <taxon>Neoptera</taxon>
        <taxon>Endopterygota</taxon>
        <taxon>Diptera</taxon>
        <taxon>Nematocera</taxon>
        <taxon>Chironomoidea</taxon>
        <taxon>Chironomidae</taxon>
        <taxon>Clunio</taxon>
    </lineage>
</organism>
<dbReference type="EMBL" id="CVRI01000057">
    <property type="protein sequence ID" value="CRL01908.1"/>
    <property type="molecule type" value="Genomic_DNA"/>
</dbReference>
<evidence type="ECO:0000259" key="1">
    <source>
        <dbReference type="Pfam" id="PF22600"/>
    </source>
</evidence>
<dbReference type="PANTHER" id="PTHR12271">
    <property type="entry name" value="POLY A POLYMERASE CID PAP -RELATED"/>
    <property type="match status" value="1"/>
</dbReference>
<gene>
    <name evidence="2" type="primary">similar to GJ22696</name>
    <name evidence="2" type="ORF">CLUMA_CG015185</name>
</gene>
<dbReference type="STRING" id="568069.A0A1J1IQT3"/>
<dbReference type="Gene3D" id="1.10.1410.10">
    <property type="match status" value="1"/>
</dbReference>
<dbReference type="CDD" id="cd05402">
    <property type="entry name" value="NT_PAP_TUTase"/>
    <property type="match status" value="1"/>
</dbReference>
<dbReference type="OrthoDB" id="407432at2759"/>
<dbReference type="SUPFAM" id="SSF81631">
    <property type="entry name" value="PAP/OAS1 substrate-binding domain"/>
    <property type="match status" value="1"/>
</dbReference>
<dbReference type="GO" id="GO:0031123">
    <property type="term" value="P:RNA 3'-end processing"/>
    <property type="evidence" value="ECO:0007669"/>
    <property type="project" value="TreeGrafter"/>
</dbReference>
<evidence type="ECO:0000313" key="2">
    <source>
        <dbReference type="EMBL" id="CRL01908.1"/>
    </source>
</evidence>
<feature type="domain" description="Poly(A) RNA polymerase mitochondrial-like central palm" evidence="1">
    <location>
        <begin position="9"/>
        <end position="142"/>
    </location>
</feature>
<reference evidence="2 3" key="1">
    <citation type="submission" date="2015-04" db="EMBL/GenBank/DDBJ databases">
        <authorList>
            <person name="Syromyatnikov M.Y."/>
            <person name="Popov V.N."/>
        </authorList>
    </citation>
    <scope>NUCLEOTIDE SEQUENCE [LARGE SCALE GENOMIC DNA]</scope>
</reference>
<protein>
    <submittedName>
        <fullName evidence="2">CLUMA_CG015185, isoform A</fullName>
    </submittedName>
</protein>
<proteinExistence type="predicted"/>
<dbReference type="PANTHER" id="PTHR12271:SF66">
    <property type="entry name" value="TERMINAL URIDYLYLTRANSFERASE TAILOR"/>
    <property type="match status" value="1"/>
</dbReference>